<gene>
    <name evidence="2" type="ORF">L6E24_05360</name>
</gene>
<proteinExistence type="predicted"/>
<evidence type="ECO:0000256" key="1">
    <source>
        <dbReference type="SAM" id="Phobius"/>
    </source>
</evidence>
<name>A0A9E7PNH3_9EURY</name>
<sequence>MENKNNIFEIYTGIIGLAAMITGILNIIVWSGIYQTIDLGLFTIGGDDFFRWVWGSLVVIFGGIMLISGAKDIHKIEQFSKSFLGAVMIWIVAGTDIFATICENIPAGEESAEFFNSLSGFVSAFAPPYAPAVILLPFTLAFAVYYFRLENN</sequence>
<feature type="transmembrane region" description="Helical" evidence="1">
    <location>
        <begin position="7"/>
        <end position="29"/>
    </location>
</feature>
<keyword evidence="1" id="KW-0812">Transmembrane</keyword>
<feature type="transmembrane region" description="Helical" evidence="1">
    <location>
        <begin position="121"/>
        <end position="147"/>
    </location>
</feature>
<evidence type="ECO:0000313" key="3">
    <source>
        <dbReference type="Proteomes" id="UP001060368"/>
    </source>
</evidence>
<protein>
    <submittedName>
        <fullName evidence="2">Uncharacterized protein</fullName>
    </submittedName>
</protein>
<keyword evidence="3" id="KW-1185">Reference proteome</keyword>
<organism evidence="2 3">
    <name type="scientific">Methanoplanus endosymbiosus</name>
    <dbReference type="NCBI Taxonomy" id="33865"/>
    <lineage>
        <taxon>Archaea</taxon>
        <taxon>Methanobacteriati</taxon>
        <taxon>Methanobacteriota</taxon>
        <taxon>Stenosarchaea group</taxon>
        <taxon>Methanomicrobia</taxon>
        <taxon>Methanomicrobiales</taxon>
        <taxon>Methanomicrobiaceae</taxon>
        <taxon>Methanoplanus</taxon>
    </lineage>
</organism>
<dbReference type="GeneID" id="74307104"/>
<dbReference type="Proteomes" id="UP001060368">
    <property type="component" value="Chromosome"/>
</dbReference>
<feature type="transmembrane region" description="Helical" evidence="1">
    <location>
        <begin position="49"/>
        <end position="70"/>
    </location>
</feature>
<feature type="transmembrane region" description="Helical" evidence="1">
    <location>
        <begin position="82"/>
        <end position="101"/>
    </location>
</feature>
<keyword evidence="1" id="KW-0472">Membrane</keyword>
<dbReference type="KEGG" id="mend:L6E24_05360"/>
<dbReference type="RefSeq" id="WP_257743683.1">
    <property type="nucleotide sequence ID" value="NZ_CP096115.1"/>
</dbReference>
<dbReference type="EMBL" id="CP096115">
    <property type="protein sequence ID" value="UUX93545.1"/>
    <property type="molecule type" value="Genomic_DNA"/>
</dbReference>
<evidence type="ECO:0000313" key="2">
    <source>
        <dbReference type="EMBL" id="UUX93545.1"/>
    </source>
</evidence>
<keyword evidence="1" id="KW-1133">Transmembrane helix</keyword>
<accession>A0A9E7PNH3</accession>
<reference evidence="2" key="1">
    <citation type="submission" date="2022-04" db="EMBL/GenBank/DDBJ databases">
        <title>Complete genome of Methanoplanus endosymbiosus DSM 3599.</title>
        <authorList>
            <person name="Chen S.-C."/>
            <person name="You Y.-T."/>
            <person name="Zhou Y.-Z."/>
            <person name="Lai M.-C."/>
        </authorList>
    </citation>
    <scope>NUCLEOTIDE SEQUENCE</scope>
    <source>
        <strain evidence="2">DSM 3599</strain>
    </source>
</reference>
<dbReference type="AlphaFoldDB" id="A0A9E7PNH3"/>